<name>A0A226MUF3_CALSU</name>
<evidence type="ECO:0000256" key="1">
    <source>
        <dbReference type="SAM" id="MobiDB-lite"/>
    </source>
</evidence>
<gene>
    <name evidence="2" type="ORF">ASZ78_001969</name>
</gene>
<feature type="compositionally biased region" description="Low complexity" evidence="1">
    <location>
        <begin position="217"/>
        <end position="229"/>
    </location>
</feature>
<dbReference type="AlphaFoldDB" id="A0A226MUF3"/>
<dbReference type="EMBL" id="MCFN01000431">
    <property type="protein sequence ID" value="OXB58945.1"/>
    <property type="molecule type" value="Genomic_DNA"/>
</dbReference>
<feature type="region of interest" description="Disordered" evidence="1">
    <location>
        <begin position="209"/>
        <end position="229"/>
    </location>
</feature>
<feature type="compositionally biased region" description="Basic and acidic residues" evidence="1">
    <location>
        <begin position="31"/>
        <end position="43"/>
    </location>
</feature>
<feature type="compositionally biased region" description="Basic and acidic residues" evidence="1">
    <location>
        <begin position="1"/>
        <end position="11"/>
    </location>
</feature>
<evidence type="ECO:0000313" key="3">
    <source>
        <dbReference type="Proteomes" id="UP000198323"/>
    </source>
</evidence>
<accession>A0A226MUF3</accession>
<reference evidence="2 3" key="1">
    <citation type="submission" date="2016-07" db="EMBL/GenBank/DDBJ databases">
        <title>Disparate Historic Effective Population Sizes Predicted by Modern Levels of Genome Diversity for the Scaled Quail (Callipepla squamata) and the Northern Bobwhite (Colinus virginianus): Inferences from First and Second Generation Draft Genome Assemblies for Sympatric New World Quail.</title>
        <authorList>
            <person name="Oldeschulte D.L."/>
            <person name="Halley Y.A."/>
            <person name="Bhattarai E.K."/>
            <person name="Brashear W.A."/>
            <person name="Hill J."/>
            <person name="Metz R.P."/>
            <person name="Johnson C.D."/>
            <person name="Rollins D."/>
            <person name="Peterson M.J."/>
            <person name="Bickhart D.M."/>
            <person name="Decker J.E."/>
            <person name="Seabury C.M."/>
        </authorList>
    </citation>
    <scope>NUCLEOTIDE SEQUENCE [LARGE SCALE GENOMIC DNA]</scope>
    <source>
        <strain evidence="2 3">Texas</strain>
        <tissue evidence="2">Leg muscle</tissue>
    </source>
</reference>
<evidence type="ECO:0000313" key="2">
    <source>
        <dbReference type="EMBL" id="OXB58945.1"/>
    </source>
</evidence>
<sequence>MHSPRASDRTQRSTASRLPELVPCPQGSAQTRDDVAERAENQEARTLVPVLPFLPVHATPKSLRLAYRRRPVADKPKPCQKRARPKKAAPTSTLATPRTAKVPAPKAESDPAEKTQPDPSAQKATADDDGAPTSCSQAAQPAADHGAKEDGTPESTPAAKDAVEPPPPRFFRLLAVLSCSLCKAACEQRKGKDPVQRDAAVQLAKVPVRTPSDKAEAQPPASAMAASPQHKVSKVNVVGNGVNGGTVWNVHGEAWQDEPCCSGPAARVC</sequence>
<keyword evidence="3" id="KW-1185">Reference proteome</keyword>
<organism evidence="2 3">
    <name type="scientific">Callipepla squamata</name>
    <name type="common">Scaled quail</name>
    <dbReference type="NCBI Taxonomy" id="9009"/>
    <lineage>
        <taxon>Eukaryota</taxon>
        <taxon>Metazoa</taxon>
        <taxon>Chordata</taxon>
        <taxon>Craniata</taxon>
        <taxon>Vertebrata</taxon>
        <taxon>Euteleostomi</taxon>
        <taxon>Archelosauria</taxon>
        <taxon>Archosauria</taxon>
        <taxon>Dinosauria</taxon>
        <taxon>Saurischia</taxon>
        <taxon>Theropoda</taxon>
        <taxon>Coelurosauria</taxon>
        <taxon>Aves</taxon>
        <taxon>Neognathae</taxon>
        <taxon>Galloanserae</taxon>
        <taxon>Galliformes</taxon>
        <taxon>Odontophoridae</taxon>
        <taxon>Callipepla</taxon>
    </lineage>
</organism>
<dbReference type="Proteomes" id="UP000198323">
    <property type="component" value="Unassembled WGS sequence"/>
</dbReference>
<proteinExistence type="predicted"/>
<feature type="region of interest" description="Disordered" evidence="1">
    <location>
        <begin position="1"/>
        <end position="166"/>
    </location>
</feature>
<dbReference type="OrthoDB" id="9122542at2759"/>
<feature type="compositionally biased region" description="Basic and acidic residues" evidence="1">
    <location>
        <begin position="107"/>
        <end position="116"/>
    </location>
</feature>
<protein>
    <submittedName>
        <fullName evidence="2">Uncharacterized protein</fullName>
    </submittedName>
</protein>
<feature type="compositionally biased region" description="Basic residues" evidence="1">
    <location>
        <begin position="78"/>
        <end position="87"/>
    </location>
</feature>
<comment type="caution">
    <text evidence="2">The sequence shown here is derived from an EMBL/GenBank/DDBJ whole genome shotgun (WGS) entry which is preliminary data.</text>
</comment>